<keyword evidence="2" id="KW-1185">Reference proteome</keyword>
<evidence type="ECO:0000313" key="2">
    <source>
        <dbReference type="Proteomes" id="UP000762676"/>
    </source>
</evidence>
<accession>A0AAV4GIQ1</accession>
<dbReference type="Proteomes" id="UP000762676">
    <property type="component" value="Unassembled WGS sequence"/>
</dbReference>
<protein>
    <recommendedName>
        <fullName evidence="3">GIY-YIG domain-containing protein</fullName>
    </recommendedName>
</protein>
<dbReference type="EMBL" id="BMAT01012060">
    <property type="protein sequence ID" value="GFR84930.1"/>
    <property type="molecule type" value="Genomic_DNA"/>
</dbReference>
<evidence type="ECO:0008006" key="3">
    <source>
        <dbReference type="Google" id="ProtNLM"/>
    </source>
</evidence>
<comment type="caution">
    <text evidence="1">The sequence shown here is derived from an EMBL/GenBank/DDBJ whole genome shotgun (WGS) entry which is preliminary data.</text>
</comment>
<gene>
    <name evidence="1" type="ORF">ElyMa_006014600</name>
</gene>
<name>A0AAV4GIQ1_9GAST</name>
<evidence type="ECO:0000313" key="1">
    <source>
        <dbReference type="EMBL" id="GFR84930.1"/>
    </source>
</evidence>
<proteinExistence type="predicted"/>
<sequence length="113" mass="13083">MKISYSCLPSFKQAILDHNKRLLQKHKAENPATPTRLCNCRKKSECLPDTKCLTECTVFKATVTQPAANKKDHYIGLTDNSFQTRYNLHKSSVQLEHKKIFNRAKQIHLEIQK</sequence>
<dbReference type="AlphaFoldDB" id="A0AAV4GIQ1"/>
<reference evidence="1 2" key="1">
    <citation type="journal article" date="2021" name="Elife">
        <title>Chloroplast acquisition without the gene transfer in kleptoplastic sea slugs, Plakobranchus ocellatus.</title>
        <authorList>
            <person name="Maeda T."/>
            <person name="Takahashi S."/>
            <person name="Yoshida T."/>
            <person name="Shimamura S."/>
            <person name="Takaki Y."/>
            <person name="Nagai Y."/>
            <person name="Toyoda A."/>
            <person name="Suzuki Y."/>
            <person name="Arimoto A."/>
            <person name="Ishii H."/>
            <person name="Satoh N."/>
            <person name="Nishiyama T."/>
            <person name="Hasebe M."/>
            <person name="Maruyama T."/>
            <person name="Minagawa J."/>
            <person name="Obokata J."/>
            <person name="Shigenobu S."/>
        </authorList>
    </citation>
    <scope>NUCLEOTIDE SEQUENCE [LARGE SCALE GENOMIC DNA]</scope>
</reference>
<organism evidence="1 2">
    <name type="scientific">Elysia marginata</name>
    <dbReference type="NCBI Taxonomy" id="1093978"/>
    <lineage>
        <taxon>Eukaryota</taxon>
        <taxon>Metazoa</taxon>
        <taxon>Spiralia</taxon>
        <taxon>Lophotrochozoa</taxon>
        <taxon>Mollusca</taxon>
        <taxon>Gastropoda</taxon>
        <taxon>Heterobranchia</taxon>
        <taxon>Euthyneura</taxon>
        <taxon>Panpulmonata</taxon>
        <taxon>Sacoglossa</taxon>
        <taxon>Placobranchoidea</taxon>
        <taxon>Plakobranchidae</taxon>
        <taxon>Elysia</taxon>
    </lineage>
</organism>